<dbReference type="EMBL" id="FX985345">
    <property type="protein sequence ID" value="BAX07358.1"/>
    <property type="molecule type" value="mRNA"/>
</dbReference>
<feature type="domain" description="Serpin" evidence="5">
    <location>
        <begin position="42"/>
        <end position="388"/>
    </location>
</feature>
<dbReference type="Gene3D" id="2.10.310.10">
    <property type="entry name" value="Serpins superfamily"/>
    <property type="match status" value="1"/>
</dbReference>
<dbReference type="InterPro" id="IPR042185">
    <property type="entry name" value="Serpin_sf_2"/>
</dbReference>
<keyword evidence="4" id="KW-0732">Signal</keyword>
<name>A0A1V1FVF5_9NEOP</name>
<gene>
    <name evidence="6" type="primary">SP61</name>
</gene>
<feature type="signal peptide" evidence="4">
    <location>
        <begin position="1"/>
        <end position="24"/>
    </location>
</feature>
<dbReference type="PANTHER" id="PTHR11461">
    <property type="entry name" value="SERINE PROTEASE INHIBITOR, SERPIN"/>
    <property type="match status" value="1"/>
</dbReference>
<keyword evidence="6" id="KW-0645">Protease</keyword>
<evidence type="ECO:0000259" key="5">
    <source>
        <dbReference type="SMART" id="SM00093"/>
    </source>
</evidence>
<dbReference type="InterPro" id="IPR036186">
    <property type="entry name" value="Serpin_sf"/>
</dbReference>
<dbReference type="InterPro" id="IPR042178">
    <property type="entry name" value="Serpin_sf_1"/>
</dbReference>
<dbReference type="Gene3D" id="3.30.497.10">
    <property type="entry name" value="Antithrombin, subunit I, domain 2"/>
    <property type="match status" value="2"/>
</dbReference>
<dbReference type="SUPFAM" id="SSF56574">
    <property type="entry name" value="Serpins"/>
    <property type="match status" value="1"/>
</dbReference>
<dbReference type="AlphaFoldDB" id="A0A1V1FVF5"/>
<protein>
    <submittedName>
        <fullName evidence="6">Putative serine protease 61</fullName>
    </submittedName>
</protein>
<dbReference type="Gene3D" id="2.30.39.10">
    <property type="entry name" value="Alpha-1-antitrypsin, domain 1"/>
    <property type="match status" value="1"/>
</dbReference>
<dbReference type="SMART" id="SM00093">
    <property type="entry name" value="SERPIN"/>
    <property type="match status" value="1"/>
</dbReference>
<keyword evidence="2" id="KW-0722">Serine protease inhibitor</keyword>
<feature type="chain" id="PRO_5012866538" evidence="4">
    <location>
        <begin position="25"/>
        <end position="392"/>
    </location>
</feature>
<dbReference type="CDD" id="cd00172">
    <property type="entry name" value="serpin"/>
    <property type="match status" value="1"/>
</dbReference>
<keyword evidence="6" id="KW-0378">Hydrolase</keyword>
<proteinExistence type="evidence at transcript level"/>
<dbReference type="Pfam" id="PF00079">
    <property type="entry name" value="Serpin"/>
    <property type="match status" value="2"/>
</dbReference>
<dbReference type="GO" id="GO:0008233">
    <property type="term" value="F:peptidase activity"/>
    <property type="evidence" value="ECO:0007669"/>
    <property type="project" value="UniProtKB-KW"/>
</dbReference>
<keyword evidence="1" id="KW-0646">Protease inhibitor</keyword>
<dbReference type="InterPro" id="IPR023795">
    <property type="entry name" value="Serpin_CS"/>
</dbReference>
<dbReference type="GO" id="GO:0006508">
    <property type="term" value="P:proteolysis"/>
    <property type="evidence" value="ECO:0007669"/>
    <property type="project" value="UniProtKB-KW"/>
</dbReference>
<dbReference type="PROSITE" id="PS00284">
    <property type="entry name" value="SERPIN"/>
    <property type="match status" value="1"/>
</dbReference>
<evidence type="ECO:0000256" key="2">
    <source>
        <dbReference type="ARBA" id="ARBA00022900"/>
    </source>
</evidence>
<dbReference type="GO" id="GO:0004867">
    <property type="term" value="F:serine-type endopeptidase inhibitor activity"/>
    <property type="evidence" value="ECO:0007669"/>
    <property type="project" value="UniProtKB-KW"/>
</dbReference>
<dbReference type="GO" id="GO:0005615">
    <property type="term" value="C:extracellular space"/>
    <property type="evidence" value="ECO:0007669"/>
    <property type="project" value="InterPro"/>
</dbReference>
<evidence type="ECO:0000256" key="4">
    <source>
        <dbReference type="SAM" id="SignalP"/>
    </source>
</evidence>
<evidence type="ECO:0000256" key="3">
    <source>
        <dbReference type="RuleBase" id="RU000411"/>
    </source>
</evidence>
<reference evidence="6" key="1">
    <citation type="journal article" date="2017" name="PLoS ONE">
        <title>Caste-, sex-, and age-dependent expression of immune-related genes in a Japanese subterranean termite, Reticulitermes speratus.</title>
        <authorList>
            <person name="Mitaka Y."/>
            <person name="Kobayashi K."/>
            <person name="Matsuura K."/>
        </authorList>
    </citation>
    <scope>NUCLEOTIDE SEQUENCE</scope>
    <source>
        <tissue evidence="6">Whole body</tissue>
    </source>
</reference>
<sequence>MLPVSPSRALAVCCLLSVVSPSHGDILSGVQLVTELSNSLVPKLFQALAPGRENLVFSPFGLTTNVAMLLEAANGNTAKEILKALNMSPESLPDLRTGFKVYCDTFEAAAENPEAAGSFNTALMVSSQSLLPSYKAILSKFYRANITETPRFDNFTGVHPAAVSLELRSDSGVMSHWKDYDQLAAFSFLSHETAAPFHRTSTDTIPVPMVPQVGEFRAGRVHQLNAHAVELPLQVGTVTLLLLVPDSADNLDELLVKLPAVSLQQLVQEWLPYSETSVSLPQLTIISSAINVTPFLRQLGIRSIFNATSGDLSAATVAPAVHVKSVTQDAFFSVSFTSVNSVGSASTNLVPKRLKRAATNLVVDRPFLFFVLHRDTQLVLLAGKVQNPTQVP</sequence>
<comment type="similarity">
    <text evidence="3">Belongs to the serpin family.</text>
</comment>
<accession>A0A1V1FVF5</accession>
<evidence type="ECO:0000256" key="1">
    <source>
        <dbReference type="ARBA" id="ARBA00022690"/>
    </source>
</evidence>
<dbReference type="InterPro" id="IPR023796">
    <property type="entry name" value="Serpin_dom"/>
</dbReference>
<organism evidence="6">
    <name type="scientific">Reticulitermes speratus</name>
    <dbReference type="NCBI Taxonomy" id="60591"/>
    <lineage>
        <taxon>Eukaryota</taxon>
        <taxon>Metazoa</taxon>
        <taxon>Ecdysozoa</taxon>
        <taxon>Arthropoda</taxon>
        <taxon>Hexapoda</taxon>
        <taxon>Insecta</taxon>
        <taxon>Pterygota</taxon>
        <taxon>Neoptera</taxon>
        <taxon>Polyneoptera</taxon>
        <taxon>Dictyoptera</taxon>
        <taxon>Blattodea</taxon>
        <taxon>Blattoidea</taxon>
        <taxon>Termitoidae</taxon>
        <taxon>Rhinotermitidae</taxon>
        <taxon>Reticulitermes</taxon>
        <taxon>Frontotermes</taxon>
    </lineage>
</organism>
<dbReference type="InterPro" id="IPR000215">
    <property type="entry name" value="Serpin_fam"/>
</dbReference>
<dbReference type="PANTHER" id="PTHR11461:SF292">
    <property type="entry name" value="SERPIN 100A"/>
    <property type="match status" value="1"/>
</dbReference>
<evidence type="ECO:0000313" key="6">
    <source>
        <dbReference type="EMBL" id="BAX07358.1"/>
    </source>
</evidence>